<proteinExistence type="predicted"/>
<accession>A0A0D1ILU1</accession>
<organism evidence="1 2">
    <name type="scientific">Bacillus subtilis</name>
    <dbReference type="NCBI Taxonomy" id="1423"/>
    <lineage>
        <taxon>Bacteria</taxon>
        <taxon>Bacillati</taxon>
        <taxon>Bacillota</taxon>
        <taxon>Bacilli</taxon>
        <taxon>Bacillales</taxon>
        <taxon>Bacillaceae</taxon>
        <taxon>Bacillus</taxon>
    </lineage>
</organism>
<name>A0A0D1ILU1_BACIU</name>
<comment type="caution">
    <text evidence="1">The sequence shown here is derived from an EMBL/GenBank/DDBJ whole genome shotgun (WGS) entry which is preliminary data.</text>
</comment>
<sequence length="334" mass="39233">MVEKITMYQISKELLEEEDILTIPESVSVKEANANNCKYFKKVLNSVAIDEEIFKNKNEYSFSIESKEDIKSIIKKHATFSKLLKKHPQDRDLKILTELTAHIKTLLINEIEDRFSLQSMLAKLELVTFNERQQLNKYLQSLSIPNLEETLSPTDEEILHMYYIEEMILLKRKFEDIRELFSEIRAEEVVNRSVEEIVNLNSNGLLEEISPSTEKIKLDRLVIKDLLDTKKQKDALVQKTIEELANQAELKEKEFINELKVFRKKGYKDHGLFELNNERNYVDTEEYASPYEILEQAKKEYKEFKSKEPKKLSPSKEMMALKEILRANGFLKGQ</sequence>
<reference evidence="1 2" key="1">
    <citation type="submission" date="2014-12" db="EMBL/GenBank/DDBJ databases">
        <title>Comparative genome analysis of Bacillus coagulans HM-08, Clostridium butyricum HM-68, Bacillus subtilis HM-66 and Bacillus licheniformis BL-09.</title>
        <authorList>
            <person name="Zhang H."/>
        </authorList>
    </citation>
    <scope>NUCLEOTIDE SEQUENCE [LARGE SCALE GENOMIC DNA]</scope>
    <source>
        <strain evidence="1 2">HM-66</strain>
    </source>
</reference>
<dbReference type="EMBL" id="JXBC01000006">
    <property type="protein sequence ID" value="KIU10058.1"/>
    <property type="molecule type" value="Genomic_DNA"/>
</dbReference>
<dbReference type="Proteomes" id="UP000032247">
    <property type="component" value="Unassembled WGS sequence"/>
</dbReference>
<gene>
    <name evidence="1" type="ORF">SC09_Contig28orf00224</name>
</gene>
<evidence type="ECO:0000313" key="2">
    <source>
        <dbReference type="Proteomes" id="UP000032247"/>
    </source>
</evidence>
<protein>
    <submittedName>
        <fullName evidence="1">Uncharacterized protein</fullName>
    </submittedName>
</protein>
<evidence type="ECO:0000313" key="1">
    <source>
        <dbReference type="EMBL" id="KIU10058.1"/>
    </source>
</evidence>
<dbReference type="PATRIC" id="fig|1423.173.peg.3504"/>
<dbReference type="AlphaFoldDB" id="A0A0D1ILU1"/>